<organism evidence="1 2">
    <name type="scientific">Elysia crispata</name>
    <name type="common">lettuce slug</name>
    <dbReference type="NCBI Taxonomy" id="231223"/>
    <lineage>
        <taxon>Eukaryota</taxon>
        <taxon>Metazoa</taxon>
        <taxon>Spiralia</taxon>
        <taxon>Lophotrochozoa</taxon>
        <taxon>Mollusca</taxon>
        <taxon>Gastropoda</taxon>
        <taxon>Heterobranchia</taxon>
        <taxon>Euthyneura</taxon>
        <taxon>Panpulmonata</taxon>
        <taxon>Sacoglossa</taxon>
        <taxon>Placobranchoidea</taxon>
        <taxon>Plakobranchidae</taxon>
        <taxon>Elysia</taxon>
    </lineage>
</organism>
<proteinExistence type="predicted"/>
<name>A0AAE1CQN4_9GAST</name>
<dbReference type="EMBL" id="JAWDGP010007160">
    <property type="protein sequence ID" value="KAK3729115.1"/>
    <property type="molecule type" value="Genomic_DNA"/>
</dbReference>
<protein>
    <submittedName>
        <fullName evidence="1">Uncharacterized protein</fullName>
    </submittedName>
</protein>
<reference evidence="1" key="1">
    <citation type="journal article" date="2023" name="G3 (Bethesda)">
        <title>A reference genome for the long-term kleptoplast-retaining sea slug Elysia crispata morphotype clarki.</title>
        <authorList>
            <person name="Eastman K.E."/>
            <person name="Pendleton A.L."/>
            <person name="Shaikh M.A."/>
            <person name="Suttiyut T."/>
            <person name="Ogas R."/>
            <person name="Tomko P."/>
            <person name="Gavelis G."/>
            <person name="Widhalm J.R."/>
            <person name="Wisecaver J.H."/>
        </authorList>
    </citation>
    <scope>NUCLEOTIDE SEQUENCE</scope>
    <source>
        <strain evidence="1">ECLA1</strain>
    </source>
</reference>
<comment type="caution">
    <text evidence="1">The sequence shown here is derived from an EMBL/GenBank/DDBJ whole genome shotgun (WGS) entry which is preliminary data.</text>
</comment>
<dbReference type="AlphaFoldDB" id="A0AAE1CQN4"/>
<sequence length="154" mass="16713">MVGEQSLSCVTQDGENKTMTGVGPECRTEMQIWPGTRSRGTLTSILATDRRPSGLLIVQLWQVSITHRLALIGVPETKPDILLTVYCNQASCLLTPGTDSSSHQLENSVLIALVAISLGERTEPRGVGAAHLRIIHVFETSRSLPGSYQSIFLK</sequence>
<accession>A0AAE1CQN4</accession>
<gene>
    <name evidence="1" type="ORF">RRG08_005487</name>
</gene>
<keyword evidence="2" id="KW-1185">Reference proteome</keyword>
<evidence type="ECO:0000313" key="1">
    <source>
        <dbReference type="EMBL" id="KAK3729115.1"/>
    </source>
</evidence>
<dbReference type="Proteomes" id="UP001283361">
    <property type="component" value="Unassembled WGS sequence"/>
</dbReference>
<evidence type="ECO:0000313" key="2">
    <source>
        <dbReference type="Proteomes" id="UP001283361"/>
    </source>
</evidence>